<dbReference type="AlphaFoldDB" id="A0A545TVG9"/>
<evidence type="ECO:0000256" key="2">
    <source>
        <dbReference type="ARBA" id="ARBA00023125"/>
    </source>
</evidence>
<organism evidence="5 6">
    <name type="scientific">Exilibacterium tricleocarpae</name>
    <dbReference type="NCBI Taxonomy" id="2591008"/>
    <lineage>
        <taxon>Bacteria</taxon>
        <taxon>Pseudomonadati</taxon>
        <taxon>Pseudomonadota</taxon>
        <taxon>Gammaproteobacteria</taxon>
        <taxon>Cellvibrionales</taxon>
        <taxon>Cellvibrionaceae</taxon>
        <taxon>Exilibacterium</taxon>
    </lineage>
</organism>
<dbReference type="SUPFAM" id="SSF46785">
    <property type="entry name" value="Winged helix' DNA-binding domain"/>
    <property type="match status" value="1"/>
</dbReference>
<dbReference type="GO" id="GO:0003700">
    <property type="term" value="F:DNA-binding transcription factor activity"/>
    <property type="evidence" value="ECO:0007669"/>
    <property type="project" value="InterPro"/>
</dbReference>
<dbReference type="SMART" id="SM00347">
    <property type="entry name" value="HTH_MARR"/>
    <property type="match status" value="1"/>
</dbReference>
<evidence type="ECO:0000313" key="5">
    <source>
        <dbReference type="EMBL" id="TQV81204.1"/>
    </source>
</evidence>
<evidence type="ECO:0000259" key="4">
    <source>
        <dbReference type="PROSITE" id="PS50995"/>
    </source>
</evidence>
<name>A0A545TVG9_9GAMM</name>
<feature type="domain" description="HTH marR-type" evidence="4">
    <location>
        <begin position="16"/>
        <end position="151"/>
    </location>
</feature>
<dbReference type="Proteomes" id="UP000319732">
    <property type="component" value="Unassembled WGS sequence"/>
</dbReference>
<keyword evidence="2" id="KW-0238">DNA-binding</keyword>
<dbReference type="InterPro" id="IPR023187">
    <property type="entry name" value="Tscrpt_reg_MarR-type_CS"/>
</dbReference>
<evidence type="ECO:0000256" key="1">
    <source>
        <dbReference type="ARBA" id="ARBA00023015"/>
    </source>
</evidence>
<sequence length="161" mass="18246">MQSLEDPAADDTDNLYLKLWLQLAKSSKAMEQEMEARFQRNFKQSLSRFDVMSQLQRYDPQWLPMGKLAAQLIASKGNITRLIDRMIVEGLLSRRASPEDRRMIQVGLTDKGRALFHEMAAAHANWAGLLLGNLDREHGHQLLELLLTVNSALKAGIEETS</sequence>
<dbReference type="OrthoDB" id="5296557at2"/>
<dbReference type="PANTHER" id="PTHR33164:SF43">
    <property type="entry name" value="HTH-TYPE TRANSCRIPTIONAL REPRESSOR YETL"/>
    <property type="match status" value="1"/>
</dbReference>
<reference evidence="5 6" key="1">
    <citation type="submission" date="2019-06" db="EMBL/GenBank/DDBJ databases">
        <title>Whole genome sequence for Cellvibrionaceae sp. R142.</title>
        <authorList>
            <person name="Wang G."/>
        </authorList>
    </citation>
    <scope>NUCLEOTIDE SEQUENCE [LARGE SCALE GENOMIC DNA]</scope>
    <source>
        <strain evidence="5 6">R142</strain>
    </source>
</reference>
<dbReference type="PROSITE" id="PS50995">
    <property type="entry name" value="HTH_MARR_2"/>
    <property type="match status" value="1"/>
</dbReference>
<dbReference type="GO" id="GO:0006950">
    <property type="term" value="P:response to stress"/>
    <property type="evidence" value="ECO:0007669"/>
    <property type="project" value="TreeGrafter"/>
</dbReference>
<evidence type="ECO:0000313" key="6">
    <source>
        <dbReference type="Proteomes" id="UP000319732"/>
    </source>
</evidence>
<evidence type="ECO:0000256" key="3">
    <source>
        <dbReference type="ARBA" id="ARBA00023163"/>
    </source>
</evidence>
<dbReference type="PROSITE" id="PS01117">
    <property type="entry name" value="HTH_MARR_1"/>
    <property type="match status" value="1"/>
</dbReference>
<dbReference type="PANTHER" id="PTHR33164">
    <property type="entry name" value="TRANSCRIPTIONAL REGULATOR, MARR FAMILY"/>
    <property type="match status" value="1"/>
</dbReference>
<keyword evidence="3" id="KW-0804">Transcription</keyword>
<proteinExistence type="predicted"/>
<dbReference type="InterPro" id="IPR036390">
    <property type="entry name" value="WH_DNA-bd_sf"/>
</dbReference>
<comment type="caution">
    <text evidence="5">The sequence shown here is derived from an EMBL/GenBank/DDBJ whole genome shotgun (WGS) entry which is preliminary data.</text>
</comment>
<protein>
    <submittedName>
        <fullName evidence="5">MarR family transcriptional regulator</fullName>
    </submittedName>
</protein>
<dbReference type="Pfam" id="PF01047">
    <property type="entry name" value="MarR"/>
    <property type="match status" value="1"/>
</dbReference>
<keyword evidence="6" id="KW-1185">Reference proteome</keyword>
<dbReference type="Gene3D" id="1.10.10.10">
    <property type="entry name" value="Winged helix-like DNA-binding domain superfamily/Winged helix DNA-binding domain"/>
    <property type="match status" value="1"/>
</dbReference>
<gene>
    <name evidence="5" type="ORF">FKG94_08850</name>
</gene>
<dbReference type="EMBL" id="VHSG01000008">
    <property type="protein sequence ID" value="TQV81204.1"/>
    <property type="molecule type" value="Genomic_DNA"/>
</dbReference>
<dbReference type="RefSeq" id="WP_142903865.1">
    <property type="nucleotide sequence ID" value="NZ_ML660091.1"/>
</dbReference>
<dbReference type="PRINTS" id="PR00598">
    <property type="entry name" value="HTHMARR"/>
</dbReference>
<dbReference type="InterPro" id="IPR039422">
    <property type="entry name" value="MarR/SlyA-like"/>
</dbReference>
<dbReference type="InterPro" id="IPR036388">
    <property type="entry name" value="WH-like_DNA-bd_sf"/>
</dbReference>
<accession>A0A545TVG9</accession>
<keyword evidence="1" id="KW-0805">Transcription regulation</keyword>
<dbReference type="GO" id="GO:0003677">
    <property type="term" value="F:DNA binding"/>
    <property type="evidence" value="ECO:0007669"/>
    <property type="project" value="UniProtKB-KW"/>
</dbReference>
<dbReference type="InterPro" id="IPR000835">
    <property type="entry name" value="HTH_MarR-typ"/>
</dbReference>